<keyword evidence="2" id="KW-1185">Reference proteome</keyword>
<reference evidence="1 2" key="1">
    <citation type="submission" date="2021-06" db="EMBL/GenBank/DDBJ databases">
        <authorList>
            <person name="Kallberg Y."/>
            <person name="Tangrot J."/>
            <person name="Rosling A."/>
        </authorList>
    </citation>
    <scope>NUCLEOTIDE SEQUENCE [LARGE SCALE GENOMIC DNA]</scope>
    <source>
        <strain evidence="1 2">120-4 pot B 10/14</strain>
    </source>
</reference>
<name>A0ABN7UQA7_GIGMA</name>
<evidence type="ECO:0000313" key="2">
    <source>
        <dbReference type="Proteomes" id="UP000789901"/>
    </source>
</evidence>
<proteinExistence type="predicted"/>
<gene>
    <name evidence="1" type="ORF">GMARGA_LOCUS9381</name>
</gene>
<organism evidence="1 2">
    <name type="scientific">Gigaspora margarita</name>
    <dbReference type="NCBI Taxonomy" id="4874"/>
    <lineage>
        <taxon>Eukaryota</taxon>
        <taxon>Fungi</taxon>
        <taxon>Fungi incertae sedis</taxon>
        <taxon>Mucoromycota</taxon>
        <taxon>Glomeromycotina</taxon>
        <taxon>Glomeromycetes</taxon>
        <taxon>Diversisporales</taxon>
        <taxon>Gigasporaceae</taxon>
        <taxon>Gigaspora</taxon>
    </lineage>
</organism>
<sequence length="283" mass="33019">MNTSFEFFTRGKSIKKNRQDAGDGQIMPLPQTSENQVIMFFHYRNHDDRVDNESANIVLCVLDDDSQNVAESMIGKPKDSLLEWIKCWRGLYVISDENKDDEDLYVKDTIYNILAPYIKAFKAPYNILKSGDLEENQFNVQFVNPILSNTLDAIHNVDWRIRPLLSDIRKRLDNMLIAWGVDPSEQSSLDALKAATKKRINIADMNIPELSIILKEHPNTLYRYVSKFINTNYIAQQYEERKNQIDIYNIHANPAWPQIEESRMITRLFDLNHLLDAFAKFQQ</sequence>
<comment type="caution">
    <text evidence="1">The sequence shown here is derived from an EMBL/GenBank/DDBJ whole genome shotgun (WGS) entry which is preliminary data.</text>
</comment>
<dbReference type="Proteomes" id="UP000789901">
    <property type="component" value="Unassembled WGS sequence"/>
</dbReference>
<accession>A0ABN7UQA7</accession>
<protein>
    <submittedName>
        <fullName evidence="1">4786_t:CDS:1</fullName>
    </submittedName>
</protein>
<dbReference type="EMBL" id="CAJVQB010005031">
    <property type="protein sequence ID" value="CAG8651539.1"/>
    <property type="molecule type" value="Genomic_DNA"/>
</dbReference>
<evidence type="ECO:0000313" key="1">
    <source>
        <dbReference type="EMBL" id="CAG8651539.1"/>
    </source>
</evidence>